<dbReference type="AlphaFoldDB" id="A0A2Z4Y912"/>
<name>A0A2Z4Y912_SUMC1</name>
<comment type="catalytic activity">
    <reaction evidence="7">
        <text>L-threonyl-[protein] + ATP = O-phospho-L-threonyl-[protein] + ADP + H(+)</text>
        <dbReference type="Rhea" id="RHEA:46608"/>
        <dbReference type="Rhea" id="RHEA-COMP:11060"/>
        <dbReference type="Rhea" id="RHEA-COMP:11605"/>
        <dbReference type="ChEBI" id="CHEBI:15378"/>
        <dbReference type="ChEBI" id="CHEBI:30013"/>
        <dbReference type="ChEBI" id="CHEBI:30616"/>
        <dbReference type="ChEBI" id="CHEBI:61977"/>
        <dbReference type="ChEBI" id="CHEBI:456216"/>
        <dbReference type="EC" id="2.7.11.1"/>
    </reaction>
</comment>
<dbReference type="GO" id="GO:0004674">
    <property type="term" value="F:protein serine/threonine kinase activity"/>
    <property type="evidence" value="ECO:0007669"/>
    <property type="project" value="UniProtKB-KW"/>
</dbReference>
<feature type="compositionally biased region" description="Pro residues" evidence="10">
    <location>
        <begin position="358"/>
        <end position="368"/>
    </location>
</feature>
<dbReference type="Gene3D" id="1.10.510.10">
    <property type="entry name" value="Transferase(Phosphotransferase) domain 1"/>
    <property type="match status" value="1"/>
</dbReference>
<keyword evidence="3" id="KW-0808">Transferase</keyword>
<evidence type="ECO:0000256" key="3">
    <source>
        <dbReference type="ARBA" id="ARBA00022679"/>
    </source>
</evidence>
<feature type="transmembrane region" description="Helical" evidence="11">
    <location>
        <begin position="375"/>
        <end position="397"/>
    </location>
</feature>
<evidence type="ECO:0000256" key="10">
    <source>
        <dbReference type="SAM" id="MobiDB-lite"/>
    </source>
</evidence>
<evidence type="ECO:0000259" key="12">
    <source>
        <dbReference type="PROSITE" id="PS50011"/>
    </source>
</evidence>
<comment type="catalytic activity">
    <reaction evidence="8">
        <text>L-seryl-[protein] + ATP = O-phospho-L-seryl-[protein] + ADP + H(+)</text>
        <dbReference type="Rhea" id="RHEA:17989"/>
        <dbReference type="Rhea" id="RHEA-COMP:9863"/>
        <dbReference type="Rhea" id="RHEA-COMP:11604"/>
        <dbReference type="ChEBI" id="CHEBI:15378"/>
        <dbReference type="ChEBI" id="CHEBI:29999"/>
        <dbReference type="ChEBI" id="CHEBI:30616"/>
        <dbReference type="ChEBI" id="CHEBI:83421"/>
        <dbReference type="ChEBI" id="CHEBI:456216"/>
        <dbReference type="EC" id="2.7.11.1"/>
    </reaction>
</comment>
<reference evidence="13 14" key="1">
    <citation type="submission" date="2018-05" db="EMBL/GenBank/DDBJ databases">
        <title>A metagenomic window into the 2 km-deep terrestrial subsurface aquifer revealed taxonomically and functionally diverse microbial community comprising novel uncultured bacterial lineages.</title>
        <authorList>
            <person name="Kadnikov V.V."/>
            <person name="Mardanov A.V."/>
            <person name="Beletsky A.V."/>
            <person name="Banks D."/>
            <person name="Pimenov N.V."/>
            <person name="Frank Y.A."/>
            <person name="Karnachuk O.V."/>
            <person name="Ravin N.V."/>
        </authorList>
    </citation>
    <scope>NUCLEOTIDE SEQUENCE [LARGE SCALE GENOMIC DNA]</scope>
    <source>
        <strain evidence="13">BY</strain>
    </source>
</reference>
<evidence type="ECO:0000256" key="5">
    <source>
        <dbReference type="ARBA" id="ARBA00022777"/>
    </source>
</evidence>
<gene>
    <name evidence="13" type="ORF">BRCON_2784</name>
</gene>
<protein>
    <recommendedName>
        <fullName evidence="1">non-specific serine/threonine protein kinase</fullName>
        <ecNumber evidence="1">2.7.11.1</ecNumber>
    </recommendedName>
</protein>
<evidence type="ECO:0000256" key="9">
    <source>
        <dbReference type="PROSITE-ProRule" id="PRU10141"/>
    </source>
</evidence>
<keyword evidence="4 9" id="KW-0547">Nucleotide-binding</keyword>
<feature type="domain" description="Protein kinase" evidence="12">
    <location>
        <begin position="32"/>
        <end position="292"/>
    </location>
</feature>
<keyword evidence="5 13" id="KW-0418">Kinase</keyword>
<dbReference type="PROSITE" id="PS50011">
    <property type="entry name" value="PROTEIN_KINASE_DOM"/>
    <property type="match status" value="1"/>
</dbReference>
<evidence type="ECO:0000256" key="2">
    <source>
        <dbReference type="ARBA" id="ARBA00022527"/>
    </source>
</evidence>
<dbReference type="PROSITE" id="PS00108">
    <property type="entry name" value="PROTEIN_KINASE_ST"/>
    <property type="match status" value="1"/>
</dbReference>
<dbReference type="GO" id="GO:0005524">
    <property type="term" value="F:ATP binding"/>
    <property type="evidence" value="ECO:0007669"/>
    <property type="project" value="UniProtKB-UniRule"/>
</dbReference>
<dbReference type="SMART" id="SM00220">
    <property type="entry name" value="S_TKc"/>
    <property type="match status" value="1"/>
</dbReference>
<dbReference type="FunFam" id="3.30.200.20:FF:000035">
    <property type="entry name" value="Serine/threonine protein kinase Stk1"/>
    <property type="match status" value="1"/>
</dbReference>
<evidence type="ECO:0000256" key="11">
    <source>
        <dbReference type="SAM" id="Phobius"/>
    </source>
</evidence>
<keyword evidence="11" id="KW-0812">Transmembrane</keyword>
<evidence type="ECO:0000313" key="14">
    <source>
        <dbReference type="Proteomes" id="UP000262583"/>
    </source>
</evidence>
<accession>A0A2Z4Y912</accession>
<keyword evidence="2 13" id="KW-0723">Serine/threonine-protein kinase</keyword>
<dbReference type="PANTHER" id="PTHR43289:SF6">
    <property type="entry name" value="SERINE_THREONINE-PROTEIN KINASE NEKL-3"/>
    <property type="match status" value="1"/>
</dbReference>
<feature type="compositionally biased region" description="Low complexity" evidence="10">
    <location>
        <begin position="417"/>
        <end position="436"/>
    </location>
</feature>
<evidence type="ECO:0000313" key="13">
    <source>
        <dbReference type="EMBL" id="AXA37526.1"/>
    </source>
</evidence>
<feature type="region of interest" description="Disordered" evidence="10">
    <location>
        <begin position="406"/>
        <end position="522"/>
    </location>
</feature>
<sequence length="689" mass="74982">MADDRETKDSLDSVTAHDPTMQLDVPNQLGVYQLRRMLGRGGMGEVWLAFDTKLERDVAIKVMRRELIAREDAVKRFYREARAVARLNHPNIVQVYAIGEEHNMIYMVMELVDGETVAQRLKRLGPLPLDECVQLLLQAVEGLGYACARGIIHRDIKPSNMMLTSDYRLKITDFGLAKIVEHDSQMTVAGTAIGSPNYMSPEQARGEEADHRSDIYALGISFYQMLTNELPFTGQTPLSVLLKQIQEPLPEPEFLKELAGGKALEVIKKMTAKRPEDRFQTYGGLAAALAALAPNVRVKPAAHAVTSTVPTPPGGVSKGKEKREEPIPPSPDKPTELSAASTRLEPTEDHAETKAQAPPQPLPPPAAPPREKSNVLVFAFASVAIVALAVVGVVAVLQMRSVQPSVEAYRISDRKSTPTPASAATPTPTSAQSVPAGSPISAGPLRPSPSGIPEKEAPRIPKPPLTEDLRVPPSPDMPGPRVERPDMGRRVPSPQQRAEVGPPPPAQGPREPELPPEVRPTGTPLIQTVPPTQLNWIVLGAPGTVAGVMIPIYDAEGKELARANAGTRLPYDGIIELQGKKYYRVKWQQRPALILQEHAHLDLDSKWGDQAPTSKPPRRGLWVRLGPADAKPGQPIKIYPDAQSKYELTTLPAGTELPAEDAGDGLGFYVQLPNGRKGYIFKNLVQPLK</sequence>
<evidence type="ECO:0000256" key="4">
    <source>
        <dbReference type="ARBA" id="ARBA00022741"/>
    </source>
</evidence>
<proteinExistence type="predicted"/>
<evidence type="ECO:0000256" key="1">
    <source>
        <dbReference type="ARBA" id="ARBA00012513"/>
    </source>
</evidence>
<dbReference type="Pfam" id="PF00069">
    <property type="entry name" value="Pkinase"/>
    <property type="match status" value="1"/>
</dbReference>
<keyword evidence="6 9" id="KW-0067">ATP-binding</keyword>
<dbReference type="InterPro" id="IPR000719">
    <property type="entry name" value="Prot_kinase_dom"/>
</dbReference>
<keyword evidence="11" id="KW-0472">Membrane</keyword>
<dbReference type="EC" id="2.7.11.1" evidence="1"/>
<dbReference type="KEGG" id="schv:BRCON_2784"/>
<evidence type="ECO:0000256" key="6">
    <source>
        <dbReference type="ARBA" id="ARBA00022840"/>
    </source>
</evidence>
<dbReference type="Proteomes" id="UP000262583">
    <property type="component" value="Chromosome"/>
</dbReference>
<evidence type="ECO:0000256" key="8">
    <source>
        <dbReference type="ARBA" id="ARBA00048679"/>
    </source>
</evidence>
<dbReference type="SUPFAM" id="SSF56112">
    <property type="entry name" value="Protein kinase-like (PK-like)"/>
    <property type="match status" value="1"/>
</dbReference>
<keyword evidence="11" id="KW-1133">Transmembrane helix</keyword>
<evidence type="ECO:0000256" key="7">
    <source>
        <dbReference type="ARBA" id="ARBA00047899"/>
    </source>
</evidence>
<dbReference type="InterPro" id="IPR008271">
    <property type="entry name" value="Ser/Thr_kinase_AS"/>
</dbReference>
<feature type="region of interest" description="Disordered" evidence="10">
    <location>
        <begin position="302"/>
        <end position="369"/>
    </location>
</feature>
<feature type="binding site" evidence="9">
    <location>
        <position position="61"/>
    </location>
    <ligand>
        <name>ATP</name>
        <dbReference type="ChEBI" id="CHEBI:30616"/>
    </ligand>
</feature>
<dbReference type="CDD" id="cd14014">
    <property type="entry name" value="STKc_PknB_like"/>
    <property type="match status" value="1"/>
</dbReference>
<feature type="compositionally biased region" description="Basic and acidic residues" evidence="10">
    <location>
        <begin position="453"/>
        <end position="470"/>
    </location>
</feature>
<organism evidence="13 14">
    <name type="scientific">Sumerlaea chitinivorans</name>
    <dbReference type="NCBI Taxonomy" id="2250252"/>
    <lineage>
        <taxon>Bacteria</taxon>
        <taxon>Candidatus Sumerlaeota</taxon>
        <taxon>Candidatus Sumerlaeia</taxon>
        <taxon>Candidatus Sumerlaeales</taxon>
        <taxon>Candidatus Sumerlaeaceae</taxon>
        <taxon>Candidatus Sumerlaea</taxon>
    </lineage>
</organism>
<dbReference type="InterPro" id="IPR017441">
    <property type="entry name" value="Protein_kinase_ATP_BS"/>
</dbReference>
<dbReference type="PANTHER" id="PTHR43289">
    <property type="entry name" value="MITOGEN-ACTIVATED PROTEIN KINASE KINASE KINASE 20-RELATED"/>
    <property type="match status" value="1"/>
</dbReference>
<dbReference type="EMBL" id="CP030759">
    <property type="protein sequence ID" value="AXA37526.1"/>
    <property type="molecule type" value="Genomic_DNA"/>
</dbReference>
<dbReference type="InterPro" id="IPR011009">
    <property type="entry name" value="Kinase-like_dom_sf"/>
</dbReference>
<dbReference type="Gene3D" id="3.30.200.20">
    <property type="entry name" value="Phosphorylase Kinase, domain 1"/>
    <property type="match status" value="1"/>
</dbReference>
<dbReference type="FunFam" id="1.10.510.10:FF:000021">
    <property type="entry name" value="Serine/threonine protein kinase"/>
    <property type="match status" value="1"/>
</dbReference>
<dbReference type="PROSITE" id="PS00107">
    <property type="entry name" value="PROTEIN_KINASE_ATP"/>
    <property type="match status" value="1"/>
</dbReference>